<gene>
    <name evidence="1" type="ORF">QE152_g7712</name>
</gene>
<keyword evidence="2" id="KW-1185">Reference proteome</keyword>
<comment type="caution">
    <text evidence="1">The sequence shown here is derived from an EMBL/GenBank/DDBJ whole genome shotgun (WGS) entry which is preliminary data.</text>
</comment>
<dbReference type="InterPro" id="IPR004244">
    <property type="entry name" value="Transposase_22"/>
</dbReference>
<proteinExistence type="predicted"/>
<name>A0AAW1ME47_POPJA</name>
<organism evidence="1 2">
    <name type="scientific">Popillia japonica</name>
    <name type="common">Japanese beetle</name>
    <dbReference type="NCBI Taxonomy" id="7064"/>
    <lineage>
        <taxon>Eukaryota</taxon>
        <taxon>Metazoa</taxon>
        <taxon>Ecdysozoa</taxon>
        <taxon>Arthropoda</taxon>
        <taxon>Hexapoda</taxon>
        <taxon>Insecta</taxon>
        <taxon>Pterygota</taxon>
        <taxon>Neoptera</taxon>
        <taxon>Endopterygota</taxon>
        <taxon>Coleoptera</taxon>
        <taxon>Polyphaga</taxon>
        <taxon>Scarabaeiformia</taxon>
        <taxon>Scarabaeidae</taxon>
        <taxon>Rutelinae</taxon>
        <taxon>Popillia</taxon>
    </lineage>
</organism>
<protein>
    <submittedName>
        <fullName evidence="1">Uncharacterized protein</fullName>
    </submittedName>
</protein>
<accession>A0AAW1ME47</accession>
<dbReference type="PANTHER" id="PTHR11505">
    <property type="entry name" value="L1 TRANSPOSABLE ELEMENT-RELATED"/>
    <property type="match status" value="1"/>
</dbReference>
<dbReference type="EMBL" id="JASPKY010000057">
    <property type="protein sequence ID" value="KAK9744498.1"/>
    <property type="molecule type" value="Genomic_DNA"/>
</dbReference>
<evidence type="ECO:0000313" key="2">
    <source>
        <dbReference type="Proteomes" id="UP001458880"/>
    </source>
</evidence>
<sequence length="229" mass="26155">MAEYKLRSKLGGNVLDEELIADRIVEKLMNSEDIIAKITNKICEKLIPKIDDKLNNIVKDVNLLHAKLEEANMKIEQLEQYSRVNNIRVFGVSETPQEDVCKTFINLCKNKLNIDIQPSEMDIIHRLRGRENGTRPIIVRFTSRMTKKKIFSSKSKLKGTRIVFREDLTPYRLSLIKQLSSVVPSKSVWTSDGKIFCKSGNTIKHIKTFSDIESSRGRSARSVDETTSA</sequence>
<dbReference type="Gene3D" id="3.30.70.1820">
    <property type="entry name" value="L1 transposable element, RRM domain"/>
    <property type="match status" value="1"/>
</dbReference>
<dbReference type="Proteomes" id="UP001458880">
    <property type="component" value="Unassembled WGS sequence"/>
</dbReference>
<reference evidence="1 2" key="1">
    <citation type="journal article" date="2024" name="BMC Genomics">
        <title>De novo assembly and annotation of Popillia japonica's genome with initial clues to its potential as an invasive pest.</title>
        <authorList>
            <person name="Cucini C."/>
            <person name="Boschi S."/>
            <person name="Funari R."/>
            <person name="Cardaioli E."/>
            <person name="Iannotti N."/>
            <person name="Marturano G."/>
            <person name="Paoli F."/>
            <person name="Bruttini M."/>
            <person name="Carapelli A."/>
            <person name="Frati F."/>
            <person name="Nardi F."/>
        </authorList>
    </citation>
    <scope>NUCLEOTIDE SEQUENCE [LARGE SCALE GENOMIC DNA]</scope>
    <source>
        <strain evidence="1">DMR45628</strain>
    </source>
</reference>
<evidence type="ECO:0000313" key="1">
    <source>
        <dbReference type="EMBL" id="KAK9744498.1"/>
    </source>
</evidence>
<dbReference type="AlphaFoldDB" id="A0AAW1ME47"/>